<name>A0A0E9MYE7_9BACT</name>
<keyword evidence="4 6" id="KW-1133">Transmembrane helix</keyword>
<gene>
    <name evidence="9" type="ORF">FPE01S_01_17750</name>
</gene>
<dbReference type="InterPro" id="IPR025857">
    <property type="entry name" value="MacB_PCD"/>
</dbReference>
<feature type="domain" description="ABC3 transporter permease C-terminal" evidence="7">
    <location>
        <begin position="684"/>
        <end position="798"/>
    </location>
</feature>
<feature type="transmembrane region" description="Helical" evidence="6">
    <location>
        <begin position="682"/>
        <end position="706"/>
    </location>
</feature>
<evidence type="ECO:0000256" key="6">
    <source>
        <dbReference type="SAM" id="Phobius"/>
    </source>
</evidence>
<protein>
    <submittedName>
        <fullName evidence="9">Putative ABC transporter permease protein</fullName>
    </submittedName>
</protein>
<dbReference type="OrthoDB" id="5933722at2"/>
<evidence type="ECO:0000256" key="5">
    <source>
        <dbReference type="ARBA" id="ARBA00023136"/>
    </source>
</evidence>
<feature type="domain" description="MacB-like periplasmic core" evidence="8">
    <location>
        <begin position="20"/>
        <end position="237"/>
    </location>
</feature>
<keyword evidence="2" id="KW-1003">Cell membrane</keyword>
<dbReference type="GO" id="GO:0005886">
    <property type="term" value="C:plasma membrane"/>
    <property type="evidence" value="ECO:0007669"/>
    <property type="project" value="UniProtKB-SubCell"/>
</dbReference>
<evidence type="ECO:0000256" key="2">
    <source>
        <dbReference type="ARBA" id="ARBA00022475"/>
    </source>
</evidence>
<dbReference type="Pfam" id="PF02687">
    <property type="entry name" value="FtsX"/>
    <property type="match status" value="2"/>
</dbReference>
<dbReference type="Pfam" id="PF12704">
    <property type="entry name" value="MacB_PCD"/>
    <property type="match status" value="1"/>
</dbReference>
<dbReference type="PANTHER" id="PTHR30572">
    <property type="entry name" value="MEMBRANE COMPONENT OF TRANSPORTER-RELATED"/>
    <property type="match status" value="1"/>
</dbReference>
<sequence length="805" mass="89785">MIRSYIKTALRMLLNYKSFSAINVISLTIGMVGCFVIGLFVWDEWQFDKNIPDHANVYRIYNHWQNQNGNTSHMAPVAPAYATFLKQEYPQVEAATRILMSKDKFLMEVDNKKNYEEKGCFADSSFFKVFRLSFAAGAPATALNSPTAVVISTTLARKYFGGDNPVGKTILIDKSNFQVTGVLAELPQHFHLDFHYLMALPAAGIPKERMAAWTWTQFYTYVKLSPAANVDQLQHHFQAHIKKEIYPTLRQGNTFLPFFQPLAAVHLQSADFVYDNAIRGNETYVNALTIIAIFVLVIACFNFINLATARSIRRAKEIGVRKVIGAGRRQLIFQFLGETMLLSLLSMIIAAIATAVIIPLLNQFTGKAISFNLIHNPVLALIILLAGIITGLLAGIYPALVLSGFQPIRAFKNLSGGNGSGGVWLRQTLVVVQFALSVLLIVSTLIVYRQTRYLNNKDLGFNKEQVLYFEVRDSLVSNAGLLETFKTKLRQSAGIVSVTSGYGLPGDQFAGDGVKIDGKEYASNVFIGDEHYVKTLGLRIVAGRDFSRQMQTDVKEAFLINETAVREFGFGTPEKALGRQISWEEWAPADTLQPVKKGKVIGVVQDFHYKSLHEKITACAIQLYPQETYTVAAKLKTADISTTIGSISNLWNEFSPGYPLEYKFMDDSYGKMYQHEEKLSKLLWIFAAMAIFVGCMGLFGLAAFSVEQRKKEIGIRKVLGANPLRIAVMISKRFLVLVAVASVLAFPVGWWAMHRWLNDFTYRISIDWWVFLAATAIALTISLFTIGSQAVKAAISNPVKSLKTE</sequence>
<comment type="subcellular location">
    <subcellularLocation>
        <location evidence="1">Cell membrane</location>
        <topology evidence="1">Multi-pass membrane protein</topology>
    </subcellularLocation>
</comment>
<dbReference type="EMBL" id="BBWV01000001">
    <property type="protein sequence ID" value="GAO42757.1"/>
    <property type="molecule type" value="Genomic_DNA"/>
</dbReference>
<dbReference type="STRING" id="1220578.FPE01S_01_17750"/>
<organism evidence="9 10">
    <name type="scientific">Flavihumibacter petaseus NBRC 106054</name>
    <dbReference type="NCBI Taxonomy" id="1220578"/>
    <lineage>
        <taxon>Bacteria</taxon>
        <taxon>Pseudomonadati</taxon>
        <taxon>Bacteroidota</taxon>
        <taxon>Chitinophagia</taxon>
        <taxon>Chitinophagales</taxon>
        <taxon>Chitinophagaceae</taxon>
        <taxon>Flavihumibacter</taxon>
    </lineage>
</organism>
<dbReference type="RefSeq" id="WP_046368373.1">
    <property type="nucleotide sequence ID" value="NZ_BBWV01000001.1"/>
</dbReference>
<dbReference type="InterPro" id="IPR050250">
    <property type="entry name" value="Macrolide_Exporter_MacB"/>
</dbReference>
<proteinExistence type="predicted"/>
<evidence type="ECO:0000259" key="8">
    <source>
        <dbReference type="Pfam" id="PF12704"/>
    </source>
</evidence>
<dbReference type="PROSITE" id="PS51257">
    <property type="entry name" value="PROKAR_LIPOPROTEIN"/>
    <property type="match status" value="1"/>
</dbReference>
<comment type="caution">
    <text evidence="9">The sequence shown here is derived from an EMBL/GenBank/DDBJ whole genome shotgun (WGS) entry which is preliminary data.</text>
</comment>
<feature type="transmembrane region" description="Helical" evidence="6">
    <location>
        <begin position="734"/>
        <end position="753"/>
    </location>
</feature>
<dbReference type="InterPro" id="IPR003838">
    <property type="entry name" value="ABC3_permease_C"/>
</dbReference>
<reference evidence="9 10" key="1">
    <citation type="submission" date="2015-04" db="EMBL/GenBank/DDBJ databases">
        <title>Whole genome shotgun sequence of Flavihumibacter petaseus NBRC 106054.</title>
        <authorList>
            <person name="Miyazawa S."/>
            <person name="Hosoyama A."/>
            <person name="Hashimoto M."/>
            <person name="Noguchi M."/>
            <person name="Tsuchikane K."/>
            <person name="Ohji S."/>
            <person name="Yamazoe A."/>
            <person name="Ichikawa N."/>
            <person name="Kimura A."/>
            <person name="Fujita N."/>
        </authorList>
    </citation>
    <scope>NUCLEOTIDE SEQUENCE [LARGE SCALE GENOMIC DNA]</scope>
    <source>
        <strain evidence="9 10">NBRC 106054</strain>
    </source>
</reference>
<feature type="domain" description="ABC3 transporter permease C-terminal" evidence="7">
    <location>
        <begin position="290"/>
        <end position="406"/>
    </location>
</feature>
<evidence type="ECO:0000256" key="3">
    <source>
        <dbReference type="ARBA" id="ARBA00022692"/>
    </source>
</evidence>
<evidence type="ECO:0000256" key="4">
    <source>
        <dbReference type="ARBA" id="ARBA00022989"/>
    </source>
</evidence>
<feature type="transmembrane region" description="Helical" evidence="6">
    <location>
        <begin position="284"/>
        <end position="304"/>
    </location>
</feature>
<keyword evidence="10" id="KW-1185">Reference proteome</keyword>
<feature type="transmembrane region" description="Helical" evidence="6">
    <location>
        <begin position="21"/>
        <end position="42"/>
    </location>
</feature>
<feature type="transmembrane region" description="Helical" evidence="6">
    <location>
        <begin position="378"/>
        <end position="402"/>
    </location>
</feature>
<accession>A0A0E9MYE7</accession>
<feature type="transmembrane region" description="Helical" evidence="6">
    <location>
        <begin position="331"/>
        <end position="358"/>
    </location>
</feature>
<dbReference type="Proteomes" id="UP000033121">
    <property type="component" value="Unassembled WGS sequence"/>
</dbReference>
<evidence type="ECO:0000259" key="7">
    <source>
        <dbReference type="Pfam" id="PF02687"/>
    </source>
</evidence>
<dbReference type="PANTHER" id="PTHR30572:SF18">
    <property type="entry name" value="ABC-TYPE MACROLIDE FAMILY EXPORT SYSTEM PERMEASE COMPONENT 2"/>
    <property type="match status" value="1"/>
</dbReference>
<evidence type="ECO:0000313" key="9">
    <source>
        <dbReference type="EMBL" id="GAO42757.1"/>
    </source>
</evidence>
<keyword evidence="5 6" id="KW-0472">Membrane</keyword>
<keyword evidence="3 6" id="KW-0812">Transmembrane</keyword>
<feature type="transmembrane region" description="Helical" evidence="6">
    <location>
        <begin position="423"/>
        <end position="448"/>
    </location>
</feature>
<evidence type="ECO:0000313" key="10">
    <source>
        <dbReference type="Proteomes" id="UP000033121"/>
    </source>
</evidence>
<dbReference type="AlphaFoldDB" id="A0A0E9MYE7"/>
<evidence type="ECO:0000256" key="1">
    <source>
        <dbReference type="ARBA" id="ARBA00004651"/>
    </source>
</evidence>
<feature type="transmembrane region" description="Helical" evidence="6">
    <location>
        <begin position="768"/>
        <end position="786"/>
    </location>
</feature>
<dbReference type="GO" id="GO:0022857">
    <property type="term" value="F:transmembrane transporter activity"/>
    <property type="evidence" value="ECO:0007669"/>
    <property type="project" value="TreeGrafter"/>
</dbReference>